<dbReference type="Gene3D" id="2.60.120.10">
    <property type="entry name" value="Jelly Rolls"/>
    <property type="match status" value="1"/>
</dbReference>
<sequence length="122" mass="13365">MTKLLPVNTAPTFDPVHATAAPDRLIDGNPAYQTWELDAAIAEASKWGKIRTGIWETTPCKTISMKGETFEFCHILSGKCVITEDSGESHTFAAGDSFIMKPGFVGTWETLETLRKIFVIAS</sequence>
<accession>A0A1M4MXP6</accession>
<dbReference type="SUPFAM" id="SSF51182">
    <property type="entry name" value="RmlC-like cupins"/>
    <property type="match status" value="1"/>
</dbReference>
<dbReference type="InterPro" id="IPR008579">
    <property type="entry name" value="UGlyAH_Cupin_dom"/>
</dbReference>
<dbReference type="PANTHER" id="PTHR40943:SF2">
    <property type="entry name" value="(S)-UREIDOGLYCINE AMINOHYDROLASE CUPIN DOMAIN-CONTAINING PROTEIN"/>
    <property type="match status" value="1"/>
</dbReference>
<evidence type="ECO:0000313" key="2">
    <source>
        <dbReference type="EMBL" id="SCM67352.1"/>
    </source>
</evidence>
<protein>
    <submittedName>
        <fullName evidence="2">Putative cupin</fullName>
    </submittedName>
</protein>
<dbReference type="AlphaFoldDB" id="A0A1M4MXP6"/>
<proteinExistence type="predicted"/>
<gene>
    <name evidence="2" type="ORF">KARMA_1550</name>
</gene>
<dbReference type="RefSeq" id="WP_072706204.1">
    <property type="nucleotide sequence ID" value="NZ_FMJB01000046.1"/>
</dbReference>
<dbReference type="PANTHER" id="PTHR40943">
    <property type="entry name" value="CYTOPLASMIC PROTEIN-RELATED"/>
    <property type="match status" value="1"/>
</dbReference>
<dbReference type="InterPro" id="IPR011051">
    <property type="entry name" value="RmlC_Cupin_sf"/>
</dbReference>
<dbReference type="EMBL" id="FMJB01000046">
    <property type="protein sequence ID" value="SCM67352.1"/>
    <property type="molecule type" value="Genomic_DNA"/>
</dbReference>
<evidence type="ECO:0000313" key="3">
    <source>
        <dbReference type="Proteomes" id="UP000184085"/>
    </source>
</evidence>
<feature type="domain" description="(S)-ureidoglycine aminohydrolase cupin" evidence="1">
    <location>
        <begin position="48"/>
        <end position="118"/>
    </location>
</feature>
<dbReference type="Proteomes" id="UP000184085">
    <property type="component" value="Unassembled WGS sequence"/>
</dbReference>
<dbReference type="InterPro" id="IPR014710">
    <property type="entry name" value="RmlC-like_jellyroll"/>
</dbReference>
<reference evidence="3" key="1">
    <citation type="submission" date="2016-09" db="EMBL/GenBank/DDBJ databases">
        <authorList>
            <person name="Wibberg D."/>
        </authorList>
    </citation>
    <scope>NUCLEOTIDE SEQUENCE [LARGE SCALE GENOMIC DNA]</scope>
</reference>
<dbReference type="CDD" id="cd02227">
    <property type="entry name" value="cupin_TM1112-like"/>
    <property type="match status" value="1"/>
</dbReference>
<dbReference type="Pfam" id="PF05899">
    <property type="entry name" value="Cupin_3"/>
    <property type="match status" value="1"/>
</dbReference>
<keyword evidence="3" id="KW-1185">Reference proteome</keyword>
<organism evidence="2 3">
    <name type="scientific">Donghicola eburneus</name>
    <dbReference type="NCBI Taxonomy" id="393278"/>
    <lineage>
        <taxon>Bacteria</taxon>
        <taxon>Pseudomonadati</taxon>
        <taxon>Pseudomonadota</taxon>
        <taxon>Alphaproteobacteria</taxon>
        <taxon>Rhodobacterales</taxon>
        <taxon>Roseobacteraceae</taxon>
        <taxon>Donghicola</taxon>
    </lineage>
</organism>
<evidence type="ECO:0000259" key="1">
    <source>
        <dbReference type="Pfam" id="PF05899"/>
    </source>
</evidence>
<name>A0A1M4MXP6_9RHOB</name>